<name>A0A803Y078_MELGA</name>
<dbReference type="Ensembl" id="ENSMGAT00000036218.1">
    <property type="protein sequence ID" value="ENSMGAP00000025175.1"/>
    <property type="gene ID" value="ENSMGAG00000018381.1"/>
</dbReference>
<dbReference type="GO" id="GO:0003677">
    <property type="term" value="F:DNA binding"/>
    <property type="evidence" value="ECO:0007669"/>
    <property type="project" value="InterPro"/>
</dbReference>
<dbReference type="PANTHER" id="PTHR47305:SF1">
    <property type="entry name" value="BEN DOMAIN-CONTAINING PROTEIN"/>
    <property type="match status" value="1"/>
</dbReference>
<evidence type="ECO:0000313" key="5">
    <source>
        <dbReference type="Proteomes" id="UP000001645"/>
    </source>
</evidence>
<organism evidence="4 5">
    <name type="scientific">Meleagris gallopavo</name>
    <name type="common">Wild turkey</name>
    <dbReference type="NCBI Taxonomy" id="9103"/>
    <lineage>
        <taxon>Eukaryota</taxon>
        <taxon>Metazoa</taxon>
        <taxon>Chordata</taxon>
        <taxon>Craniata</taxon>
        <taxon>Vertebrata</taxon>
        <taxon>Euteleostomi</taxon>
        <taxon>Archelosauria</taxon>
        <taxon>Archosauria</taxon>
        <taxon>Dinosauria</taxon>
        <taxon>Saurischia</taxon>
        <taxon>Theropoda</taxon>
        <taxon>Coelurosauria</taxon>
        <taxon>Aves</taxon>
        <taxon>Neognathae</taxon>
        <taxon>Galloanserae</taxon>
        <taxon>Galliformes</taxon>
        <taxon>Phasianidae</taxon>
        <taxon>Meleagridinae</taxon>
        <taxon>Meleagris</taxon>
    </lineage>
</organism>
<dbReference type="Proteomes" id="UP000001645">
    <property type="component" value="Chromosome 1"/>
</dbReference>
<dbReference type="GO" id="GO:0005634">
    <property type="term" value="C:nucleus"/>
    <property type="evidence" value="ECO:0007669"/>
    <property type="project" value="UniProtKB-SubCell"/>
</dbReference>
<dbReference type="InterPro" id="IPR018379">
    <property type="entry name" value="BEN_domain"/>
</dbReference>
<protein>
    <recommendedName>
        <fullName evidence="3">BEN domain-containing protein</fullName>
    </recommendedName>
</protein>
<evidence type="ECO:0000256" key="1">
    <source>
        <dbReference type="ARBA" id="ARBA00004123"/>
    </source>
</evidence>
<comment type="subcellular location">
    <subcellularLocation>
        <location evidence="1">Nucleus</location>
    </subcellularLocation>
</comment>
<keyword evidence="5" id="KW-1185">Reference proteome</keyword>
<reference evidence="4" key="3">
    <citation type="submission" date="2025-09" db="UniProtKB">
        <authorList>
            <consortium name="Ensembl"/>
        </authorList>
    </citation>
    <scope>IDENTIFICATION</scope>
</reference>
<dbReference type="InParanoid" id="A0A803Y078"/>
<dbReference type="GeneTree" id="ENSGT01040000244463"/>
<reference evidence="4" key="2">
    <citation type="submission" date="2025-08" db="UniProtKB">
        <authorList>
            <consortium name="Ensembl"/>
        </authorList>
    </citation>
    <scope>IDENTIFICATION</scope>
</reference>
<evidence type="ECO:0000259" key="3">
    <source>
        <dbReference type="SMART" id="SM01025"/>
    </source>
</evidence>
<proteinExistence type="predicted"/>
<feature type="domain" description="BEN" evidence="3">
    <location>
        <begin position="260"/>
        <end position="333"/>
    </location>
</feature>
<dbReference type="PANTHER" id="PTHR47305">
    <property type="entry name" value="BEN DOMAIN-CONTAINING PROTEIN 2"/>
    <property type="match status" value="1"/>
</dbReference>
<sequence length="349" mass="38370">MKKGSVVSEASYIGDQQKTLTEVLSYCQAMYDSIQKLDKKLDLLHQKVSEMQHTCARPLLLKPKPVGFTYRSSSHLPQGKIKVQKSMERASSLHLSSPGRGRHNPVIRAALRNSHVQVNSTTNSVQQTVELESQQPVPRQSPPLPTIVSTHSLHSQFTAADSIPDLLPQPNLSATVESSVNIASSSAASSVMPAPSETGLGNEAVVVNYRSASGNVNISKEVPSSSVSIHPSFEYVGDPVRNVKVLGNYLMKARQKTKPKYAARYLVRVLFPKESLLCSVIGVSTQGWCSLDPNKMTAIREFVANKDKIQNTHLCWKMLTPTNQTTQVSKRMYGTVHHSILLATVSWLE</sequence>
<evidence type="ECO:0000256" key="2">
    <source>
        <dbReference type="ARBA" id="ARBA00023242"/>
    </source>
</evidence>
<accession>A0A803Y078</accession>
<dbReference type="SMART" id="SM01025">
    <property type="entry name" value="BEN"/>
    <property type="match status" value="1"/>
</dbReference>
<evidence type="ECO:0000313" key="4">
    <source>
        <dbReference type="Ensembl" id="ENSMGAP00000025175.1"/>
    </source>
</evidence>
<keyword evidence="2" id="KW-0539">Nucleus</keyword>
<reference evidence="4 5" key="1">
    <citation type="journal article" date="2010" name="PLoS Biol.">
        <title>Multi-platform next-generation sequencing of the domestic turkey (Meleagris gallopavo): genome assembly and analysis.</title>
        <authorList>
            <person name="Dalloul R.A."/>
            <person name="Long J.A."/>
            <person name="Zimin A.V."/>
            <person name="Aslam L."/>
            <person name="Beal K."/>
            <person name="Blomberg L.A."/>
            <person name="Bouffard P."/>
            <person name="Burt D.W."/>
            <person name="Crasta O."/>
            <person name="Crooijmans R.P."/>
            <person name="Cooper K."/>
            <person name="Coulombe R.A."/>
            <person name="De S."/>
            <person name="Delany M.E."/>
            <person name="Dodgson J.B."/>
            <person name="Dong J.J."/>
            <person name="Evans C."/>
            <person name="Frederickson K.M."/>
            <person name="Flicek P."/>
            <person name="Florea L."/>
            <person name="Folkerts O."/>
            <person name="Groenen M.A."/>
            <person name="Harkins T.T."/>
            <person name="Herrero J."/>
            <person name="Hoffmann S."/>
            <person name="Megens H.J."/>
            <person name="Jiang A."/>
            <person name="de Jong P."/>
            <person name="Kaiser P."/>
            <person name="Kim H."/>
            <person name="Kim K.W."/>
            <person name="Kim S."/>
            <person name="Langenberger D."/>
            <person name="Lee M.K."/>
            <person name="Lee T."/>
            <person name="Mane S."/>
            <person name="Marcais G."/>
            <person name="Marz M."/>
            <person name="McElroy A.P."/>
            <person name="Modise T."/>
            <person name="Nefedov M."/>
            <person name="Notredame C."/>
            <person name="Paton I.R."/>
            <person name="Payne W.S."/>
            <person name="Pertea G."/>
            <person name="Prickett D."/>
            <person name="Puiu D."/>
            <person name="Qioa D."/>
            <person name="Raineri E."/>
            <person name="Ruffier M."/>
            <person name="Salzberg S.L."/>
            <person name="Schatz M.C."/>
            <person name="Scheuring C."/>
            <person name="Schmidt C.J."/>
            <person name="Schroeder S."/>
            <person name="Searle S.M."/>
            <person name="Smith E.J."/>
            <person name="Smith J."/>
            <person name="Sonstegard T.S."/>
            <person name="Stadler P.F."/>
            <person name="Tafer H."/>
            <person name="Tu Z.J."/>
            <person name="Van Tassell C.P."/>
            <person name="Vilella A.J."/>
            <person name="Williams K.P."/>
            <person name="Yorke J.A."/>
            <person name="Zhang L."/>
            <person name="Zhang H.B."/>
            <person name="Zhang X."/>
            <person name="Zhang Y."/>
            <person name="Reed K.M."/>
        </authorList>
    </citation>
    <scope>NUCLEOTIDE SEQUENCE [LARGE SCALE GENOMIC DNA]</scope>
</reference>
<dbReference type="AlphaFoldDB" id="A0A803Y078"/>